<dbReference type="Proteomes" id="UP000887013">
    <property type="component" value="Unassembled WGS sequence"/>
</dbReference>
<organism evidence="1 2">
    <name type="scientific">Nephila pilipes</name>
    <name type="common">Giant wood spider</name>
    <name type="synonym">Nephila maculata</name>
    <dbReference type="NCBI Taxonomy" id="299642"/>
    <lineage>
        <taxon>Eukaryota</taxon>
        <taxon>Metazoa</taxon>
        <taxon>Ecdysozoa</taxon>
        <taxon>Arthropoda</taxon>
        <taxon>Chelicerata</taxon>
        <taxon>Arachnida</taxon>
        <taxon>Araneae</taxon>
        <taxon>Araneomorphae</taxon>
        <taxon>Entelegynae</taxon>
        <taxon>Araneoidea</taxon>
        <taxon>Nephilidae</taxon>
        <taxon>Nephila</taxon>
    </lineage>
</organism>
<sequence length="100" mass="11809">MNESRYYAKLLNHHVSQCTPLHLPQSLYPSVPRKIQEIENKEEGIFQKGQNKELTPLTLSRCRHSSPEDEKQKPLSPTFSNCLEERERFYFKHINQSPRA</sequence>
<proteinExistence type="predicted"/>
<protein>
    <submittedName>
        <fullName evidence="1">Uncharacterized protein</fullName>
    </submittedName>
</protein>
<reference evidence="1" key="1">
    <citation type="submission" date="2020-08" db="EMBL/GenBank/DDBJ databases">
        <title>Multicomponent nature underlies the extraordinary mechanical properties of spider dragline silk.</title>
        <authorList>
            <person name="Kono N."/>
            <person name="Nakamura H."/>
            <person name="Mori M."/>
            <person name="Yoshida Y."/>
            <person name="Ohtoshi R."/>
            <person name="Malay A.D."/>
            <person name="Moran D.A.P."/>
            <person name="Tomita M."/>
            <person name="Numata K."/>
            <person name="Arakawa K."/>
        </authorList>
    </citation>
    <scope>NUCLEOTIDE SEQUENCE</scope>
</reference>
<keyword evidence="2" id="KW-1185">Reference proteome</keyword>
<name>A0A8X6QLA0_NEPPI</name>
<evidence type="ECO:0000313" key="2">
    <source>
        <dbReference type="Proteomes" id="UP000887013"/>
    </source>
</evidence>
<dbReference type="AlphaFoldDB" id="A0A8X6QLA0"/>
<accession>A0A8X6QLA0</accession>
<comment type="caution">
    <text evidence="1">The sequence shown here is derived from an EMBL/GenBank/DDBJ whole genome shotgun (WGS) entry which is preliminary data.</text>
</comment>
<dbReference type="EMBL" id="BMAW01082943">
    <property type="protein sequence ID" value="GFU31368.1"/>
    <property type="molecule type" value="Genomic_DNA"/>
</dbReference>
<evidence type="ECO:0000313" key="1">
    <source>
        <dbReference type="EMBL" id="GFU31368.1"/>
    </source>
</evidence>
<gene>
    <name evidence="1" type="ORF">NPIL_543011</name>
</gene>